<name>A0A2M4C7G4_9DIPT</name>
<feature type="signal peptide" evidence="1">
    <location>
        <begin position="1"/>
        <end position="23"/>
    </location>
</feature>
<reference evidence="2" key="1">
    <citation type="submission" date="2018-01" db="EMBL/GenBank/DDBJ databases">
        <title>An insight into the sialome of Amazonian anophelines.</title>
        <authorList>
            <person name="Ribeiro J.M."/>
            <person name="Scarpassa V."/>
            <person name="Calvo E."/>
        </authorList>
    </citation>
    <scope>NUCLEOTIDE SEQUENCE</scope>
    <source>
        <tissue evidence="2">Salivary glands</tissue>
    </source>
</reference>
<evidence type="ECO:0000256" key="1">
    <source>
        <dbReference type="SAM" id="SignalP"/>
    </source>
</evidence>
<feature type="chain" id="PRO_5014779223" evidence="1">
    <location>
        <begin position="24"/>
        <end position="115"/>
    </location>
</feature>
<organism evidence="2">
    <name type="scientific">Anopheles marajoara</name>
    <dbReference type="NCBI Taxonomy" id="58244"/>
    <lineage>
        <taxon>Eukaryota</taxon>
        <taxon>Metazoa</taxon>
        <taxon>Ecdysozoa</taxon>
        <taxon>Arthropoda</taxon>
        <taxon>Hexapoda</taxon>
        <taxon>Insecta</taxon>
        <taxon>Pterygota</taxon>
        <taxon>Neoptera</taxon>
        <taxon>Endopterygota</taxon>
        <taxon>Diptera</taxon>
        <taxon>Nematocera</taxon>
        <taxon>Culicoidea</taxon>
        <taxon>Culicidae</taxon>
        <taxon>Anophelinae</taxon>
        <taxon>Anopheles</taxon>
    </lineage>
</organism>
<evidence type="ECO:0000313" key="2">
    <source>
        <dbReference type="EMBL" id="MBW61316.1"/>
    </source>
</evidence>
<accession>A0A2M4C7G4</accession>
<proteinExistence type="predicted"/>
<dbReference type="EMBL" id="GGFJ01012175">
    <property type="protein sequence ID" value="MBW61316.1"/>
    <property type="molecule type" value="Transcribed_RNA"/>
</dbReference>
<dbReference type="AlphaFoldDB" id="A0A2M4C7G4"/>
<protein>
    <submittedName>
        <fullName evidence="2">Putative secreted protein</fullName>
    </submittedName>
</protein>
<keyword evidence="1" id="KW-0732">Signal</keyword>
<sequence length="115" mass="13465">MFLLLLATMVLVRLVRLFGGVRCRHHLPFVEFPRWNGWWRWWGTLPLRQLPSNILRPRCGTGETSVGIKVLHPTLTIPYQQFDRHVTILQALDALDARHSRHTDAIDLQNFITFP</sequence>